<dbReference type="PANTHER" id="PTHR46033">
    <property type="entry name" value="PROTEIN MAIN-LIKE 2"/>
    <property type="match status" value="1"/>
</dbReference>
<keyword evidence="2" id="KW-1185">Reference proteome</keyword>
<sequence>MPWGECTVTLDDVAYQLGVPINGEPVSGCLWDFENMMPEGTVKPRWDWFQEMFGELPDENDRDPYTVTFSWLKSRFGDLPRDASDELVLWHAERTFGCCCRLVFSGTRLELRLTACVVVQESVPSSQQECRPGGRAVRSAAKLDFLAVSGPSALRFRRHQVAIGLQVYRYLPTSDEKRPRLQAHRRQLDLMPSVR</sequence>
<evidence type="ECO:0008006" key="3">
    <source>
        <dbReference type="Google" id="ProtNLM"/>
    </source>
</evidence>
<proteinExistence type="predicted"/>
<dbReference type="InterPro" id="IPR044824">
    <property type="entry name" value="MAIN-like"/>
</dbReference>
<dbReference type="Proteomes" id="UP001341840">
    <property type="component" value="Unassembled WGS sequence"/>
</dbReference>
<protein>
    <recommendedName>
        <fullName evidence="3">Aminotransferase-like plant mobile domain-containing protein</fullName>
    </recommendedName>
</protein>
<accession>A0ABU6TMK7</accession>
<comment type="caution">
    <text evidence="1">The sequence shown here is derived from an EMBL/GenBank/DDBJ whole genome shotgun (WGS) entry which is preliminary data.</text>
</comment>
<dbReference type="PANTHER" id="PTHR46033:SF8">
    <property type="entry name" value="PROTEIN MAINTENANCE OF MERISTEMS-LIKE"/>
    <property type="match status" value="1"/>
</dbReference>
<reference evidence="1 2" key="1">
    <citation type="journal article" date="2023" name="Plants (Basel)">
        <title>Bridging the Gap: Combining Genomics and Transcriptomics Approaches to Understand Stylosanthes scabra, an Orphan Legume from the Brazilian Caatinga.</title>
        <authorList>
            <person name="Ferreira-Neto J.R.C."/>
            <person name="da Silva M.D."/>
            <person name="Binneck E."/>
            <person name="de Melo N.F."/>
            <person name="da Silva R.H."/>
            <person name="de Melo A.L.T.M."/>
            <person name="Pandolfi V."/>
            <person name="Bustamante F.O."/>
            <person name="Brasileiro-Vidal A.C."/>
            <person name="Benko-Iseppon A.M."/>
        </authorList>
    </citation>
    <scope>NUCLEOTIDE SEQUENCE [LARGE SCALE GENOMIC DNA]</scope>
    <source>
        <tissue evidence="1">Leaves</tissue>
    </source>
</reference>
<organism evidence="1 2">
    <name type="scientific">Stylosanthes scabra</name>
    <dbReference type="NCBI Taxonomy" id="79078"/>
    <lineage>
        <taxon>Eukaryota</taxon>
        <taxon>Viridiplantae</taxon>
        <taxon>Streptophyta</taxon>
        <taxon>Embryophyta</taxon>
        <taxon>Tracheophyta</taxon>
        <taxon>Spermatophyta</taxon>
        <taxon>Magnoliopsida</taxon>
        <taxon>eudicotyledons</taxon>
        <taxon>Gunneridae</taxon>
        <taxon>Pentapetalae</taxon>
        <taxon>rosids</taxon>
        <taxon>fabids</taxon>
        <taxon>Fabales</taxon>
        <taxon>Fabaceae</taxon>
        <taxon>Papilionoideae</taxon>
        <taxon>50 kb inversion clade</taxon>
        <taxon>dalbergioids sensu lato</taxon>
        <taxon>Dalbergieae</taxon>
        <taxon>Pterocarpus clade</taxon>
        <taxon>Stylosanthes</taxon>
    </lineage>
</organism>
<gene>
    <name evidence="1" type="ORF">PIB30_064151</name>
</gene>
<evidence type="ECO:0000313" key="2">
    <source>
        <dbReference type="Proteomes" id="UP001341840"/>
    </source>
</evidence>
<name>A0ABU6TMK7_9FABA</name>
<evidence type="ECO:0000313" key="1">
    <source>
        <dbReference type="EMBL" id="MED6149614.1"/>
    </source>
</evidence>
<dbReference type="EMBL" id="JASCZI010091242">
    <property type="protein sequence ID" value="MED6149614.1"/>
    <property type="molecule type" value="Genomic_DNA"/>
</dbReference>